<dbReference type="NCBIfam" id="NF002999">
    <property type="entry name" value="PRK03767.1"/>
    <property type="match status" value="1"/>
</dbReference>
<dbReference type="Proteomes" id="UP000663879">
    <property type="component" value="Unassembled WGS sequence"/>
</dbReference>
<dbReference type="OrthoDB" id="504689at2759"/>
<keyword evidence="4" id="KW-1185">Reference proteome</keyword>
<dbReference type="Gene3D" id="3.40.50.360">
    <property type="match status" value="1"/>
</dbReference>
<evidence type="ECO:0000256" key="1">
    <source>
        <dbReference type="ARBA" id="ARBA00006961"/>
    </source>
</evidence>
<dbReference type="AlphaFoldDB" id="A0A813N224"/>
<evidence type="ECO:0000313" key="4">
    <source>
        <dbReference type="Proteomes" id="UP000663879"/>
    </source>
</evidence>
<dbReference type="NCBIfam" id="TIGR01755">
    <property type="entry name" value="flav_wrbA"/>
    <property type="match status" value="1"/>
</dbReference>
<reference evidence="3" key="1">
    <citation type="submission" date="2021-02" db="EMBL/GenBank/DDBJ databases">
        <authorList>
            <person name="Nowell W R."/>
        </authorList>
    </citation>
    <scope>NUCLEOTIDE SEQUENCE</scope>
    <source>
        <strain evidence="3">Ploen Becks lab</strain>
    </source>
</reference>
<dbReference type="Pfam" id="PF03358">
    <property type="entry name" value="FMN_red"/>
    <property type="match status" value="1"/>
</dbReference>
<dbReference type="PANTHER" id="PTHR30546">
    <property type="entry name" value="FLAVODOXIN-RELATED PROTEIN WRBA-RELATED"/>
    <property type="match status" value="1"/>
</dbReference>
<comment type="caution">
    <text evidence="3">The sequence shown here is derived from an EMBL/GenBank/DDBJ whole genome shotgun (WGS) entry which is preliminary data.</text>
</comment>
<feature type="domain" description="Flavodoxin-like" evidence="2">
    <location>
        <begin position="7"/>
        <end position="191"/>
    </location>
</feature>
<organism evidence="3 4">
    <name type="scientific">Brachionus calyciflorus</name>
    <dbReference type="NCBI Taxonomy" id="104777"/>
    <lineage>
        <taxon>Eukaryota</taxon>
        <taxon>Metazoa</taxon>
        <taxon>Spiralia</taxon>
        <taxon>Gnathifera</taxon>
        <taxon>Rotifera</taxon>
        <taxon>Eurotatoria</taxon>
        <taxon>Monogononta</taxon>
        <taxon>Pseudotrocha</taxon>
        <taxon>Ploima</taxon>
        <taxon>Brachionidae</taxon>
        <taxon>Brachionus</taxon>
    </lineage>
</organism>
<dbReference type="InterPro" id="IPR005025">
    <property type="entry name" value="FMN_Rdtase-like_dom"/>
</dbReference>
<dbReference type="GO" id="GO:0003955">
    <property type="term" value="F:NAD(P)H dehydrogenase (quinone) activity"/>
    <property type="evidence" value="ECO:0007669"/>
    <property type="project" value="InterPro"/>
</dbReference>
<sequence length="214" mass="23518">MGTKKTVFVIYYSTYGHIEKMAHSVCKGLKKSGVNVKLFRIAETLSPEVLEKMHVPKKENSVPVITPDKLKEADGYLFGFPTRFGIIPEQVKTFFDSCGQLWMNSALSNKFVGTFFSTGSIGQGQESTAFFCIPFFAHMGMIFVPIGTKHKILGENSIVHGGSAYGAGCIAIANEPNSLELELAEFQGQDFGKIVSKYNVDSHSKKSSRICNIV</sequence>
<evidence type="ECO:0000313" key="3">
    <source>
        <dbReference type="EMBL" id="CAF0730606.1"/>
    </source>
</evidence>
<accession>A0A813N224</accession>
<dbReference type="PANTHER" id="PTHR30546:SF23">
    <property type="entry name" value="FLAVOPROTEIN-LIKE PROTEIN YCP4-RELATED"/>
    <property type="match status" value="1"/>
</dbReference>
<dbReference type="InterPro" id="IPR008254">
    <property type="entry name" value="Flavodoxin/NO_synth"/>
</dbReference>
<dbReference type="InterPro" id="IPR029039">
    <property type="entry name" value="Flavoprotein-like_sf"/>
</dbReference>
<comment type="similarity">
    <text evidence="1">Belongs to the WrbA family.</text>
</comment>
<dbReference type="GO" id="GO:0016020">
    <property type="term" value="C:membrane"/>
    <property type="evidence" value="ECO:0007669"/>
    <property type="project" value="TreeGrafter"/>
</dbReference>
<dbReference type="InterPro" id="IPR010089">
    <property type="entry name" value="Flavoprotein_WrbA-like"/>
</dbReference>
<evidence type="ECO:0000259" key="2">
    <source>
        <dbReference type="PROSITE" id="PS50902"/>
    </source>
</evidence>
<dbReference type="SUPFAM" id="SSF52218">
    <property type="entry name" value="Flavoproteins"/>
    <property type="match status" value="1"/>
</dbReference>
<protein>
    <recommendedName>
        <fullName evidence="2">Flavodoxin-like domain-containing protein</fullName>
    </recommendedName>
</protein>
<proteinExistence type="inferred from homology"/>
<dbReference type="EMBL" id="CAJNOC010000231">
    <property type="protein sequence ID" value="CAF0730606.1"/>
    <property type="molecule type" value="Genomic_DNA"/>
</dbReference>
<gene>
    <name evidence="3" type="ORF">OXX778_LOCUS2818</name>
</gene>
<name>A0A813N224_9BILA</name>
<dbReference type="FunFam" id="3.40.50.360:FF:000001">
    <property type="entry name" value="NAD(P)H dehydrogenase (Quinone) FQR1-like"/>
    <property type="match status" value="1"/>
</dbReference>
<dbReference type="GO" id="GO:0010181">
    <property type="term" value="F:FMN binding"/>
    <property type="evidence" value="ECO:0007669"/>
    <property type="project" value="InterPro"/>
</dbReference>
<dbReference type="PROSITE" id="PS50902">
    <property type="entry name" value="FLAVODOXIN_LIKE"/>
    <property type="match status" value="1"/>
</dbReference>